<keyword evidence="6 10" id="KW-0297">G-protein coupled receptor</keyword>
<protein>
    <recommendedName>
        <fullName evidence="11">Olfactory receptor</fullName>
    </recommendedName>
</protein>
<name>A0A8C8S6G4_9SAUR</name>
<evidence type="ECO:0000256" key="6">
    <source>
        <dbReference type="ARBA" id="ARBA00023040"/>
    </source>
</evidence>
<evidence type="ECO:0000256" key="5">
    <source>
        <dbReference type="ARBA" id="ARBA00022989"/>
    </source>
</evidence>
<dbReference type="GO" id="GO:0005886">
    <property type="term" value="C:plasma membrane"/>
    <property type="evidence" value="ECO:0007669"/>
    <property type="project" value="UniProtKB-SubCell"/>
</dbReference>
<evidence type="ECO:0000256" key="8">
    <source>
        <dbReference type="ARBA" id="ARBA00023170"/>
    </source>
</evidence>
<feature type="transmembrane region" description="Helical" evidence="11">
    <location>
        <begin position="239"/>
        <end position="262"/>
    </location>
</feature>
<keyword evidence="5 11" id="KW-1133">Transmembrane helix</keyword>
<evidence type="ECO:0000256" key="9">
    <source>
        <dbReference type="ARBA" id="ARBA00023224"/>
    </source>
</evidence>
<dbReference type="SUPFAM" id="SSF81321">
    <property type="entry name" value="Family A G protein-coupled receptor-like"/>
    <property type="match status" value="1"/>
</dbReference>
<evidence type="ECO:0000256" key="4">
    <source>
        <dbReference type="ARBA" id="ARBA00022725"/>
    </source>
</evidence>
<dbReference type="PROSITE" id="PS00237">
    <property type="entry name" value="G_PROTEIN_RECEP_F1_1"/>
    <property type="match status" value="1"/>
</dbReference>
<dbReference type="PRINTS" id="PR00237">
    <property type="entry name" value="GPCRRHODOPSN"/>
</dbReference>
<feature type="transmembrane region" description="Helical" evidence="11">
    <location>
        <begin position="274"/>
        <end position="294"/>
    </location>
</feature>
<dbReference type="Proteomes" id="UP000694393">
    <property type="component" value="Unplaced"/>
</dbReference>
<dbReference type="PANTHER" id="PTHR26452">
    <property type="entry name" value="OLFACTORY RECEPTOR"/>
    <property type="match status" value="1"/>
</dbReference>
<accession>A0A8C8S6G4</accession>
<evidence type="ECO:0000259" key="12">
    <source>
        <dbReference type="PROSITE" id="PS50262"/>
    </source>
</evidence>
<dbReference type="InterPro" id="IPR000725">
    <property type="entry name" value="Olfact_rcpt"/>
</dbReference>
<keyword evidence="4 11" id="KW-0552">Olfaction</keyword>
<dbReference type="AlphaFoldDB" id="A0A8C8S6G4"/>
<evidence type="ECO:0000256" key="11">
    <source>
        <dbReference type="RuleBase" id="RU363047"/>
    </source>
</evidence>
<keyword evidence="11" id="KW-0716">Sensory transduction</keyword>
<comment type="similarity">
    <text evidence="10">Belongs to the G-protein coupled receptor 1 family.</text>
</comment>
<dbReference type="PRINTS" id="PR00245">
    <property type="entry name" value="OLFACTORYR"/>
</dbReference>
<dbReference type="Gene3D" id="1.20.1070.10">
    <property type="entry name" value="Rhodopsin 7-helix transmembrane proteins"/>
    <property type="match status" value="1"/>
</dbReference>
<feature type="transmembrane region" description="Helical" evidence="11">
    <location>
        <begin position="197"/>
        <end position="218"/>
    </location>
</feature>
<evidence type="ECO:0000313" key="13">
    <source>
        <dbReference type="Ensembl" id="ENSPCEP00000015086.1"/>
    </source>
</evidence>
<reference evidence="13" key="2">
    <citation type="submission" date="2025-09" db="UniProtKB">
        <authorList>
            <consortium name="Ensembl"/>
        </authorList>
    </citation>
    <scope>IDENTIFICATION</scope>
</reference>
<dbReference type="InterPro" id="IPR050516">
    <property type="entry name" value="Olfactory_GPCR"/>
</dbReference>
<evidence type="ECO:0000256" key="3">
    <source>
        <dbReference type="ARBA" id="ARBA00022692"/>
    </source>
</evidence>
<dbReference type="CDD" id="cd15227">
    <property type="entry name" value="7tmA_OR14-like"/>
    <property type="match status" value="1"/>
</dbReference>
<keyword evidence="3 10" id="KW-0812">Transmembrane</keyword>
<feature type="transmembrane region" description="Helical" evidence="11">
    <location>
        <begin position="25"/>
        <end position="48"/>
    </location>
</feature>
<keyword evidence="9 10" id="KW-0807">Transducer</keyword>
<evidence type="ECO:0000256" key="2">
    <source>
        <dbReference type="ARBA" id="ARBA00022475"/>
    </source>
</evidence>
<organism evidence="13 14">
    <name type="scientific">Pelusios castaneus</name>
    <name type="common">West African mud turtle</name>
    <dbReference type="NCBI Taxonomy" id="367368"/>
    <lineage>
        <taxon>Eukaryota</taxon>
        <taxon>Metazoa</taxon>
        <taxon>Chordata</taxon>
        <taxon>Craniata</taxon>
        <taxon>Vertebrata</taxon>
        <taxon>Euteleostomi</taxon>
        <taxon>Archelosauria</taxon>
        <taxon>Testudinata</taxon>
        <taxon>Testudines</taxon>
        <taxon>Pleurodira</taxon>
        <taxon>Pelomedusidae</taxon>
        <taxon>Pelusios</taxon>
    </lineage>
</organism>
<dbReference type="InterPro" id="IPR000276">
    <property type="entry name" value="GPCR_Rhodpsn"/>
</dbReference>
<dbReference type="GO" id="GO:0004930">
    <property type="term" value="F:G protein-coupled receptor activity"/>
    <property type="evidence" value="ECO:0007669"/>
    <property type="project" value="UniProtKB-KW"/>
</dbReference>
<feature type="transmembrane region" description="Helical" evidence="11">
    <location>
        <begin position="60"/>
        <end position="78"/>
    </location>
</feature>
<dbReference type="GO" id="GO:0004984">
    <property type="term" value="F:olfactory receptor activity"/>
    <property type="evidence" value="ECO:0007669"/>
    <property type="project" value="InterPro"/>
</dbReference>
<dbReference type="FunFam" id="1.20.1070.10:FF:000015">
    <property type="entry name" value="Olfactory receptor"/>
    <property type="match status" value="1"/>
</dbReference>
<sequence length="324" mass="36184">MGRENSTSVTKFILLGLSSNPEDQLILFGVFTAIYLVALMGNMLIVLLIRLDSRLHTPMYFFLGNLSMVDIGYTSSTVPKMLANYLSQDKSISWDSCLFQTFFFISFGGIECLLLGVMAYDRYVAICHPLHYDTFMSRRLCSLLASAAWAIGLANSAVHTSLISILSFCRDNILHHFFCDIPPLLQLSCSNTWVNQAVTFVLGGVLVWSLSCFVFIIVSYVQIFKTVLRIPSEQGRHKAFSTCVPHLIVVSLFICTGIFAYLKPTSSSPPGLDLIVAVLYSVVPPVMNPIIYSMRNKEIKAALRKLIGWRLFTENEMSVFLPGP</sequence>
<evidence type="ECO:0000256" key="10">
    <source>
        <dbReference type="RuleBase" id="RU000688"/>
    </source>
</evidence>
<evidence type="ECO:0000313" key="14">
    <source>
        <dbReference type="Proteomes" id="UP000694393"/>
    </source>
</evidence>
<dbReference type="Pfam" id="PF13853">
    <property type="entry name" value="7tm_4"/>
    <property type="match status" value="1"/>
</dbReference>
<feature type="transmembrane region" description="Helical" evidence="11">
    <location>
        <begin position="140"/>
        <end position="158"/>
    </location>
</feature>
<evidence type="ECO:0000256" key="7">
    <source>
        <dbReference type="ARBA" id="ARBA00023136"/>
    </source>
</evidence>
<reference evidence="13" key="1">
    <citation type="submission" date="2025-08" db="UniProtKB">
        <authorList>
            <consortium name="Ensembl"/>
        </authorList>
    </citation>
    <scope>IDENTIFICATION</scope>
</reference>
<evidence type="ECO:0000256" key="1">
    <source>
        <dbReference type="ARBA" id="ARBA00004651"/>
    </source>
</evidence>
<keyword evidence="7 11" id="KW-0472">Membrane</keyword>
<keyword evidence="2 11" id="KW-1003">Cell membrane</keyword>
<proteinExistence type="inferred from homology"/>
<dbReference type="PROSITE" id="PS50262">
    <property type="entry name" value="G_PROTEIN_RECEP_F1_2"/>
    <property type="match status" value="1"/>
</dbReference>
<keyword evidence="14" id="KW-1185">Reference proteome</keyword>
<keyword evidence="8 10" id="KW-0675">Receptor</keyword>
<dbReference type="InterPro" id="IPR017452">
    <property type="entry name" value="GPCR_Rhodpsn_7TM"/>
</dbReference>
<comment type="subcellular location">
    <subcellularLocation>
        <location evidence="1 11">Cell membrane</location>
        <topology evidence="1 11">Multi-pass membrane protein</topology>
    </subcellularLocation>
</comment>
<feature type="transmembrane region" description="Helical" evidence="11">
    <location>
        <begin position="98"/>
        <end position="120"/>
    </location>
</feature>
<feature type="domain" description="G-protein coupled receptors family 1 profile" evidence="12">
    <location>
        <begin position="41"/>
        <end position="292"/>
    </location>
</feature>
<dbReference type="Ensembl" id="ENSPCET00000015628.1">
    <property type="protein sequence ID" value="ENSPCEP00000015086.1"/>
    <property type="gene ID" value="ENSPCEG00000011885.1"/>
</dbReference>